<sequence length="1423" mass="153353">MSKIPKPMSSSLAAAAAAGASGASANNNGGGGSNTFSPTKPSSADTAAAGIQVVVRLRPMNERELQKNTLPVVSASTENRDVTVIRNNASQTLRNVFRYDNVFTAFSDQKEVFDATLGPVIEDVLSGYESTVLAYGQTGTGKTYTMEGKIDNQDEWGVIPRSAEDIFQRLSHKNYVEWSVYASYLEIYNEDLTDLLIDDSVNAPPSLKIVEDRGDEKRRGKGVMVFGLSEEEVRSTEDVLQLMERAQQRRKTGETKMNKSSSRSHCLFTLCVHAKLRVEDGGLLDTTGKLHMVDLAGSECAKSAGMGEKETAGRERERKNINQSLLTLGRVISLLKSNQTHPGKVQERIPYRDSKLTRLLSESLGGRSKTVIVATVSPSVLAVEETTSTLQYAQSAQGIQNKPVAQSYLKMNADGRPGTAGGSSGGGAGINIEQWQEMEARLAYLEAQADEATAALARKHKEQEVIVARAKKAEAEAEELREKMEIVTEAVTKATTCAAEAETALETIKASATQLTNELHERRNDLRNLLEDKVSKQSAKFAELAGSSVTAMHKAATDGAAATAEALNGAGEAQGKLLDGHQIMLTESVQSLEEASKSSVTRISAALKETTEMMHASEEKLQSWCDALCAELGAKSTQWSDTISSLNEEASSFAEKTGSGLREKVHDALERDGKALVERILVTEVASQKDAIDEATRETIARRDASVRFYTASMAGIDELSNRVGERVKEHNRARRDVASIELCQSTGAAIKAEVGDASAAFEAIQGSVAAEVLSVEQIGAQLTSLDKALHTTLDLENRTYEQLQRDLGTNADAVAESLRVREERSQFEKMRGELSDDREQDDASTAQLVELLQSHLSHLRELRVTYFAKQQTDHERSVSLLEEHIRNLHDQHENEVAAYQKHNVSLTKQLADLRAAKSFIASAGRDALVQRILSSVTETVNREVDSYVGEVVGEHMDKLESTTERDFLPWCEKAQSTSVSDHQNNFELCDGRMMKQAFAEMHTDMRSSLQYVRETCEDEDITQKALPHIAAGAERAKERSDAIGRTMNAWHNADVEVAAAVHQNVDELRSIASEAMRFHREDIAAGAYEATFLPATSKLSDSTARVRTQLAGEVASKVTTCAVSRANATTKLGDANGDMHALLKGWQSASTTLETAMQDDAVPSLQKLNALVSDVAAETGSHDEEIARGLAEEIATKNESIASGLSGEVAPLMSRAATAAIVGADAVSNYAKGMVAATTALRVDMTSEMASAATSMRDSVESRAQMVREEIPARCVLIRDTADDAATKQAEVLGGVANGYADSAAVIRQALAEASGDFANRAAHDSAAAETTVALATEGAATLVESARLATEGAAKLTAADEATVSRHRAEGIDAPVDGIIAPRLGVVAEELGRIIGTTDDGYAEEDFESADENEVPSERSK</sequence>
<dbReference type="PRINTS" id="PR00380">
    <property type="entry name" value="KINESINHEAVY"/>
</dbReference>
<dbReference type="Gene3D" id="3.40.850.10">
    <property type="entry name" value="Kinesin motor domain"/>
    <property type="match status" value="1"/>
</dbReference>
<comment type="function">
    <text evidence="10">Responsible for microtubule translocation. May be important for the organization of phragmoplast-specific arrays of microtubules. Plays an essential role in stabilizing the mitotic spindle. Required during mitotic cytokinesis.</text>
</comment>
<feature type="binding site" evidence="11">
    <location>
        <begin position="136"/>
        <end position="143"/>
    </location>
    <ligand>
        <name>ATP</name>
        <dbReference type="ChEBI" id="CHEBI:30616"/>
    </ligand>
</feature>
<evidence type="ECO:0000256" key="12">
    <source>
        <dbReference type="SAM" id="Coils"/>
    </source>
</evidence>
<evidence type="ECO:0000256" key="10">
    <source>
        <dbReference type="ARBA" id="ARBA00046159"/>
    </source>
</evidence>
<dbReference type="GO" id="GO:0007052">
    <property type="term" value="P:mitotic spindle organization"/>
    <property type="evidence" value="ECO:0007669"/>
    <property type="project" value="TreeGrafter"/>
</dbReference>
<dbReference type="InterPro" id="IPR001752">
    <property type="entry name" value="Kinesin_motor_dom"/>
</dbReference>
<evidence type="ECO:0000256" key="2">
    <source>
        <dbReference type="ARBA" id="ARBA00022490"/>
    </source>
</evidence>
<gene>
    <name evidence="15" type="ORF">PPROV_000540800</name>
</gene>
<feature type="domain" description="Kinesin motor" evidence="14">
    <location>
        <begin position="50"/>
        <end position="399"/>
    </location>
</feature>
<dbReference type="InterPro" id="IPR027640">
    <property type="entry name" value="Kinesin-like_fam"/>
</dbReference>
<dbReference type="InterPro" id="IPR036961">
    <property type="entry name" value="Kinesin_motor_dom_sf"/>
</dbReference>
<keyword evidence="16" id="KW-1185">Reference proteome</keyword>
<accession>A0A830HHR8</accession>
<name>A0A830HHR8_9CHLO</name>
<dbReference type="FunFam" id="3.40.850.10:FF:000019">
    <property type="entry name" value="Kinesin-like protein KIN-5D"/>
    <property type="match status" value="1"/>
</dbReference>
<dbReference type="GO" id="GO:0005874">
    <property type="term" value="C:microtubule"/>
    <property type="evidence" value="ECO:0007669"/>
    <property type="project" value="UniProtKB-KW"/>
</dbReference>
<comment type="similarity">
    <text evidence="9">Belongs to the TRAFAC class myosin-kinesin ATPase superfamily. Kinesin family. KIN-5/BimC subfamily.</text>
</comment>
<dbReference type="Pfam" id="PF00225">
    <property type="entry name" value="Kinesin"/>
    <property type="match status" value="1"/>
</dbReference>
<evidence type="ECO:0000259" key="14">
    <source>
        <dbReference type="PROSITE" id="PS50067"/>
    </source>
</evidence>
<evidence type="ECO:0000256" key="4">
    <source>
        <dbReference type="ARBA" id="ARBA00022741"/>
    </source>
</evidence>
<dbReference type="Proteomes" id="UP000660262">
    <property type="component" value="Unassembled WGS sequence"/>
</dbReference>
<feature type="coiled-coil region" evidence="12">
    <location>
        <begin position="435"/>
        <end position="532"/>
    </location>
</feature>
<reference evidence="15" key="1">
    <citation type="submission" date="2020-10" db="EMBL/GenBank/DDBJ databases">
        <title>Unveiling of a novel bifunctional photoreceptor, Dualchrome1, isolated from a cosmopolitan green alga.</title>
        <authorList>
            <person name="Suzuki S."/>
            <person name="Kawachi M."/>
        </authorList>
    </citation>
    <scope>NUCLEOTIDE SEQUENCE</scope>
    <source>
        <strain evidence="15">NIES 2893</strain>
    </source>
</reference>
<evidence type="ECO:0000256" key="5">
    <source>
        <dbReference type="ARBA" id="ARBA00022840"/>
    </source>
</evidence>
<evidence type="ECO:0000256" key="13">
    <source>
        <dbReference type="SAM" id="MobiDB-lite"/>
    </source>
</evidence>
<feature type="region of interest" description="Disordered" evidence="13">
    <location>
        <begin position="1400"/>
        <end position="1423"/>
    </location>
</feature>
<dbReference type="PANTHER" id="PTHR47969">
    <property type="entry name" value="CHROMOSOME-ASSOCIATED KINESIN KIF4A-RELATED"/>
    <property type="match status" value="1"/>
</dbReference>
<dbReference type="SUPFAM" id="SSF52540">
    <property type="entry name" value="P-loop containing nucleoside triphosphate hydrolases"/>
    <property type="match status" value="1"/>
</dbReference>
<evidence type="ECO:0000256" key="1">
    <source>
        <dbReference type="ARBA" id="ARBA00004186"/>
    </source>
</evidence>
<keyword evidence="4 11" id="KW-0547">Nucleotide-binding</keyword>
<keyword evidence="7 11" id="KW-0505">Motor protein</keyword>
<dbReference type="InterPro" id="IPR019821">
    <property type="entry name" value="Kinesin_motor_CS"/>
</dbReference>
<dbReference type="GO" id="GO:0005819">
    <property type="term" value="C:spindle"/>
    <property type="evidence" value="ECO:0007669"/>
    <property type="project" value="UniProtKB-SubCell"/>
</dbReference>
<dbReference type="PANTHER" id="PTHR47969:SF15">
    <property type="entry name" value="CHROMOSOME-ASSOCIATED KINESIN KIF4A-RELATED"/>
    <property type="match status" value="1"/>
</dbReference>
<evidence type="ECO:0000256" key="9">
    <source>
        <dbReference type="ARBA" id="ARBA00034704"/>
    </source>
</evidence>
<evidence type="ECO:0000256" key="8">
    <source>
        <dbReference type="ARBA" id="ARBA00023212"/>
    </source>
</evidence>
<evidence type="ECO:0000256" key="7">
    <source>
        <dbReference type="ARBA" id="ARBA00023175"/>
    </source>
</evidence>
<evidence type="ECO:0000256" key="3">
    <source>
        <dbReference type="ARBA" id="ARBA00022701"/>
    </source>
</evidence>
<keyword evidence="8" id="KW-0206">Cytoskeleton</keyword>
<dbReference type="GO" id="GO:0007018">
    <property type="term" value="P:microtubule-based movement"/>
    <property type="evidence" value="ECO:0007669"/>
    <property type="project" value="InterPro"/>
</dbReference>
<dbReference type="GO" id="GO:0008017">
    <property type="term" value="F:microtubule binding"/>
    <property type="evidence" value="ECO:0007669"/>
    <property type="project" value="InterPro"/>
</dbReference>
<dbReference type="GO" id="GO:0005524">
    <property type="term" value="F:ATP binding"/>
    <property type="evidence" value="ECO:0007669"/>
    <property type="project" value="UniProtKB-UniRule"/>
</dbReference>
<dbReference type="OrthoDB" id="3176171at2759"/>
<keyword evidence="5 11" id="KW-0067">ATP-binding</keyword>
<organism evidence="15 16">
    <name type="scientific">Pycnococcus provasolii</name>
    <dbReference type="NCBI Taxonomy" id="41880"/>
    <lineage>
        <taxon>Eukaryota</taxon>
        <taxon>Viridiplantae</taxon>
        <taxon>Chlorophyta</taxon>
        <taxon>Pseudoscourfieldiophyceae</taxon>
        <taxon>Pseudoscourfieldiales</taxon>
        <taxon>Pycnococcaceae</taxon>
        <taxon>Pycnococcus</taxon>
    </lineage>
</organism>
<keyword evidence="3" id="KW-0493">Microtubule</keyword>
<evidence type="ECO:0000313" key="16">
    <source>
        <dbReference type="Proteomes" id="UP000660262"/>
    </source>
</evidence>
<dbReference type="EMBL" id="BNJQ01000013">
    <property type="protein sequence ID" value="GHP06664.1"/>
    <property type="molecule type" value="Genomic_DNA"/>
</dbReference>
<dbReference type="GO" id="GO:0051231">
    <property type="term" value="P:spindle elongation"/>
    <property type="evidence" value="ECO:0007669"/>
    <property type="project" value="TreeGrafter"/>
</dbReference>
<dbReference type="GO" id="GO:0005875">
    <property type="term" value="C:microtubule associated complex"/>
    <property type="evidence" value="ECO:0007669"/>
    <property type="project" value="TreeGrafter"/>
</dbReference>
<dbReference type="SMART" id="SM00129">
    <property type="entry name" value="KISc"/>
    <property type="match status" value="1"/>
</dbReference>
<evidence type="ECO:0000256" key="11">
    <source>
        <dbReference type="PROSITE-ProRule" id="PRU00283"/>
    </source>
</evidence>
<comment type="caution">
    <text evidence="15">The sequence shown here is derived from an EMBL/GenBank/DDBJ whole genome shotgun (WGS) entry which is preliminary data.</text>
</comment>
<proteinExistence type="inferred from homology"/>
<protein>
    <recommendedName>
        <fullName evidence="14">Kinesin motor domain-containing protein</fullName>
    </recommendedName>
</protein>
<dbReference type="PROSITE" id="PS00411">
    <property type="entry name" value="KINESIN_MOTOR_1"/>
    <property type="match status" value="1"/>
</dbReference>
<keyword evidence="6 12" id="KW-0175">Coiled coil</keyword>
<dbReference type="GO" id="GO:0003777">
    <property type="term" value="F:microtubule motor activity"/>
    <property type="evidence" value="ECO:0007669"/>
    <property type="project" value="InterPro"/>
</dbReference>
<evidence type="ECO:0000313" key="15">
    <source>
        <dbReference type="EMBL" id="GHP06664.1"/>
    </source>
</evidence>
<feature type="compositionally biased region" description="Acidic residues" evidence="13">
    <location>
        <begin position="1403"/>
        <end position="1417"/>
    </location>
</feature>
<comment type="subcellular location">
    <subcellularLocation>
        <location evidence="1">Cytoplasm</location>
        <location evidence="1">Cytoskeleton</location>
        <location evidence="1">Spindle</location>
    </subcellularLocation>
</comment>
<dbReference type="InterPro" id="IPR027417">
    <property type="entry name" value="P-loop_NTPase"/>
</dbReference>
<dbReference type="PROSITE" id="PS50067">
    <property type="entry name" value="KINESIN_MOTOR_2"/>
    <property type="match status" value="1"/>
</dbReference>
<keyword evidence="2" id="KW-0963">Cytoplasm</keyword>
<evidence type="ECO:0000256" key="6">
    <source>
        <dbReference type="ARBA" id="ARBA00023054"/>
    </source>
</evidence>